<sequence>MVRKDNWTPLPRLALKRSQNLTSPQKTPTASDRLSSLLKGNFLTARDRLARYERVKGRPGIKKQVIFLNRTRGHSCKREPSFGCQLSKREGCTR</sequence>
<accession>A0A4Y2SD80</accession>
<comment type="caution">
    <text evidence="2">The sequence shown here is derived from an EMBL/GenBank/DDBJ whole genome shotgun (WGS) entry which is preliminary data.</text>
</comment>
<dbReference type="EMBL" id="BGPR01020673">
    <property type="protein sequence ID" value="GBN85205.1"/>
    <property type="molecule type" value="Genomic_DNA"/>
</dbReference>
<evidence type="ECO:0000313" key="3">
    <source>
        <dbReference type="Proteomes" id="UP000499080"/>
    </source>
</evidence>
<evidence type="ECO:0000256" key="1">
    <source>
        <dbReference type="SAM" id="MobiDB-lite"/>
    </source>
</evidence>
<dbReference type="AlphaFoldDB" id="A0A4Y2SD80"/>
<keyword evidence="3" id="KW-1185">Reference proteome</keyword>
<reference evidence="2 3" key="1">
    <citation type="journal article" date="2019" name="Sci. Rep.">
        <title>Orb-weaving spider Araneus ventricosus genome elucidates the spidroin gene catalogue.</title>
        <authorList>
            <person name="Kono N."/>
            <person name="Nakamura H."/>
            <person name="Ohtoshi R."/>
            <person name="Moran D.A.P."/>
            <person name="Shinohara A."/>
            <person name="Yoshida Y."/>
            <person name="Fujiwara M."/>
            <person name="Mori M."/>
            <person name="Tomita M."/>
            <person name="Arakawa K."/>
        </authorList>
    </citation>
    <scope>NUCLEOTIDE SEQUENCE [LARGE SCALE GENOMIC DNA]</scope>
</reference>
<organism evidence="2 3">
    <name type="scientific">Araneus ventricosus</name>
    <name type="common">Orbweaver spider</name>
    <name type="synonym">Epeira ventricosa</name>
    <dbReference type="NCBI Taxonomy" id="182803"/>
    <lineage>
        <taxon>Eukaryota</taxon>
        <taxon>Metazoa</taxon>
        <taxon>Ecdysozoa</taxon>
        <taxon>Arthropoda</taxon>
        <taxon>Chelicerata</taxon>
        <taxon>Arachnida</taxon>
        <taxon>Araneae</taxon>
        <taxon>Araneomorphae</taxon>
        <taxon>Entelegynae</taxon>
        <taxon>Araneoidea</taxon>
        <taxon>Araneidae</taxon>
        <taxon>Araneus</taxon>
    </lineage>
</organism>
<feature type="compositionally biased region" description="Polar residues" evidence="1">
    <location>
        <begin position="17"/>
        <end position="34"/>
    </location>
</feature>
<gene>
    <name evidence="2" type="ORF">AVEN_167983_1</name>
</gene>
<evidence type="ECO:0000313" key="2">
    <source>
        <dbReference type="EMBL" id="GBN85205.1"/>
    </source>
</evidence>
<proteinExistence type="predicted"/>
<dbReference type="Proteomes" id="UP000499080">
    <property type="component" value="Unassembled WGS sequence"/>
</dbReference>
<name>A0A4Y2SD80_ARAVE</name>
<protein>
    <submittedName>
        <fullName evidence="2">Uncharacterized protein</fullName>
    </submittedName>
</protein>
<feature type="region of interest" description="Disordered" evidence="1">
    <location>
        <begin position="1"/>
        <end position="34"/>
    </location>
</feature>